<dbReference type="Gene3D" id="3.10.20.90">
    <property type="entry name" value="Phosphatidylinositol 3-kinase Catalytic Subunit, Chain A, domain 1"/>
    <property type="match status" value="2"/>
</dbReference>
<evidence type="ECO:0000256" key="1">
    <source>
        <dbReference type="SAM" id="MobiDB-lite"/>
    </source>
</evidence>
<feature type="compositionally biased region" description="Basic residues" evidence="1">
    <location>
        <begin position="100"/>
        <end position="109"/>
    </location>
</feature>
<evidence type="ECO:0008006" key="4">
    <source>
        <dbReference type="Google" id="ProtNLM"/>
    </source>
</evidence>
<feature type="region of interest" description="Disordered" evidence="1">
    <location>
        <begin position="337"/>
        <end position="367"/>
    </location>
</feature>
<dbReference type="InParanoid" id="A0A0C3NLY2"/>
<dbReference type="HOGENOM" id="CLU_038184_0_0_1"/>
<dbReference type="OrthoDB" id="3365399at2759"/>
<dbReference type="AlphaFoldDB" id="A0A0C3NLY2"/>
<reference evidence="2 3" key="1">
    <citation type="submission" date="2014-04" db="EMBL/GenBank/DDBJ databases">
        <authorList>
            <consortium name="DOE Joint Genome Institute"/>
            <person name="Kuo A."/>
            <person name="Kohler A."/>
            <person name="Costa M.D."/>
            <person name="Nagy L.G."/>
            <person name="Floudas D."/>
            <person name="Copeland A."/>
            <person name="Barry K.W."/>
            <person name="Cichocki N."/>
            <person name="Veneault-Fourrey C."/>
            <person name="LaButti K."/>
            <person name="Lindquist E.A."/>
            <person name="Lipzen A."/>
            <person name="Lundell T."/>
            <person name="Morin E."/>
            <person name="Murat C."/>
            <person name="Sun H."/>
            <person name="Tunlid A."/>
            <person name="Henrissat B."/>
            <person name="Grigoriev I.V."/>
            <person name="Hibbett D.S."/>
            <person name="Martin F."/>
            <person name="Nordberg H.P."/>
            <person name="Cantor M.N."/>
            <person name="Hua S.X."/>
        </authorList>
    </citation>
    <scope>NUCLEOTIDE SEQUENCE [LARGE SCALE GENOMIC DNA]</scope>
    <source>
        <strain evidence="2 3">Marx 270</strain>
    </source>
</reference>
<reference evidence="3" key="2">
    <citation type="submission" date="2015-01" db="EMBL/GenBank/DDBJ databases">
        <title>Evolutionary Origins and Diversification of the Mycorrhizal Mutualists.</title>
        <authorList>
            <consortium name="DOE Joint Genome Institute"/>
            <consortium name="Mycorrhizal Genomics Consortium"/>
            <person name="Kohler A."/>
            <person name="Kuo A."/>
            <person name="Nagy L.G."/>
            <person name="Floudas D."/>
            <person name="Copeland A."/>
            <person name="Barry K.W."/>
            <person name="Cichocki N."/>
            <person name="Veneault-Fourrey C."/>
            <person name="LaButti K."/>
            <person name="Lindquist E.A."/>
            <person name="Lipzen A."/>
            <person name="Lundell T."/>
            <person name="Morin E."/>
            <person name="Murat C."/>
            <person name="Riley R."/>
            <person name="Ohm R."/>
            <person name="Sun H."/>
            <person name="Tunlid A."/>
            <person name="Henrissat B."/>
            <person name="Grigoriev I.V."/>
            <person name="Hibbett D.S."/>
            <person name="Martin F."/>
        </authorList>
    </citation>
    <scope>NUCLEOTIDE SEQUENCE [LARGE SCALE GENOMIC DNA]</scope>
    <source>
        <strain evidence="3">Marx 270</strain>
    </source>
</reference>
<feature type="compositionally biased region" description="Basic and acidic residues" evidence="1">
    <location>
        <begin position="429"/>
        <end position="438"/>
    </location>
</feature>
<accession>A0A0C3NLY2</accession>
<protein>
    <recommendedName>
        <fullName evidence="4">Rad60/SUMO-like domain-containing protein</fullName>
    </recommendedName>
</protein>
<keyword evidence="3" id="KW-1185">Reference proteome</keyword>
<dbReference type="Proteomes" id="UP000054217">
    <property type="component" value="Unassembled WGS sequence"/>
</dbReference>
<feature type="compositionally biased region" description="Basic and acidic residues" evidence="1">
    <location>
        <begin position="353"/>
        <end position="367"/>
    </location>
</feature>
<proteinExistence type="predicted"/>
<sequence length="458" mass="50714">MSARPRPRPRPVPKLKPRATNDDRADRVDGVASSSSSKVLLTSAADEDARFMRNRGRTAAQWKQLQQLTRNSTPVHAADDDDDDDSEHPESSDASSSPARRSKRKKRNDRPRWQTVNATKLQAKLLSSDGEDSDIEIIESINPDTQRAAGESSPNKRKRERSRSRSITPPPKLSDYQLANARYLVRQALAVEPRAPSPTFLADDSIDNIVLNPELVEIAEAVKKQAAQQKTDAEQTGGPEMVTLKVNWIPHPLNVAAQKQTWTREMKRHDAFRVLFEETADVNSILVDHLVVTYDGKRVFPSGTPHSLRIWTEGELEACDKNTYEYMRSLRLQRSHSPVLQADDASEEGATSSDDHSHADSDAESSGGDKFKLIFRSTVVDDVTLTVRPTTTCAAIVKAFLKAAGLPDIYSDDPPPKIRGSKSTPYPRLKIDGEKQAPDTEIGDAELEDGDLVEVVGI</sequence>
<evidence type="ECO:0000313" key="3">
    <source>
        <dbReference type="Proteomes" id="UP000054217"/>
    </source>
</evidence>
<feature type="compositionally biased region" description="Basic and acidic residues" evidence="1">
    <location>
        <begin position="19"/>
        <end position="29"/>
    </location>
</feature>
<feature type="region of interest" description="Disordered" evidence="1">
    <location>
        <begin position="1"/>
        <end position="43"/>
    </location>
</feature>
<dbReference type="EMBL" id="KN832049">
    <property type="protein sequence ID" value="KIN96303.1"/>
    <property type="molecule type" value="Genomic_DNA"/>
</dbReference>
<feature type="compositionally biased region" description="Basic residues" evidence="1">
    <location>
        <begin position="155"/>
        <end position="164"/>
    </location>
</feature>
<name>A0A0C3NLY2_PISTI</name>
<dbReference type="STRING" id="870435.A0A0C3NLY2"/>
<organism evidence="2 3">
    <name type="scientific">Pisolithus tinctorius Marx 270</name>
    <dbReference type="NCBI Taxonomy" id="870435"/>
    <lineage>
        <taxon>Eukaryota</taxon>
        <taxon>Fungi</taxon>
        <taxon>Dikarya</taxon>
        <taxon>Basidiomycota</taxon>
        <taxon>Agaricomycotina</taxon>
        <taxon>Agaricomycetes</taxon>
        <taxon>Agaricomycetidae</taxon>
        <taxon>Boletales</taxon>
        <taxon>Sclerodermatineae</taxon>
        <taxon>Pisolithaceae</taxon>
        <taxon>Pisolithus</taxon>
    </lineage>
</organism>
<feature type="compositionally biased region" description="Basic residues" evidence="1">
    <location>
        <begin position="1"/>
        <end position="17"/>
    </location>
</feature>
<feature type="region of interest" description="Disordered" evidence="1">
    <location>
        <begin position="57"/>
        <end position="174"/>
    </location>
</feature>
<feature type="region of interest" description="Disordered" evidence="1">
    <location>
        <begin position="412"/>
        <end position="448"/>
    </location>
</feature>
<gene>
    <name evidence="2" type="ORF">M404DRAFT_33376</name>
</gene>
<evidence type="ECO:0000313" key="2">
    <source>
        <dbReference type="EMBL" id="KIN96303.1"/>
    </source>
</evidence>
<feature type="compositionally biased region" description="Polar residues" evidence="1">
    <location>
        <begin position="61"/>
        <end position="74"/>
    </location>
</feature>